<sequence length="81" mass="9340">MSVKKVLKSESREAVVYDVTADSIDEFLDSEIEERLAELEEYGPFAEKQAIPFLTHKQNIPIYIIMALCVIAHIWAWITIE</sequence>
<protein>
    <submittedName>
        <fullName evidence="2">Uncharacterized protein</fullName>
    </submittedName>
</protein>
<feature type="transmembrane region" description="Helical" evidence="1">
    <location>
        <begin position="60"/>
        <end position="78"/>
    </location>
</feature>
<evidence type="ECO:0000256" key="1">
    <source>
        <dbReference type="SAM" id="Phobius"/>
    </source>
</evidence>
<evidence type="ECO:0000313" key="3">
    <source>
        <dbReference type="Proteomes" id="UP000824090"/>
    </source>
</evidence>
<proteinExistence type="predicted"/>
<accession>A0A9D1I0Y1</accession>
<name>A0A9D1I0Y1_9FIRM</name>
<organism evidence="2 3">
    <name type="scientific">Candidatus Allocopromorpha excrementigallinarum</name>
    <dbReference type="NCBI Taxonomy" id="2840742"/>
    <lineage>
        <taxon>Bacteria</taxon>
        <taxon>Bacillati</taxon>
        <taxon>Bacillota</taxon>
        <taxon>Clostridia</taxon>
        <taxon>Eubacteriales</taxon>
        <taxon>Eubacteriaceae</taxon>
        <taxon>Eubacteriaceae incertae sedis</taxon>
        <taxon>Candidatus Allocopromorpha</taxon>
    </lineage>
</organism>
<keyword evidence="1" id="KW-0812">Transmembrane</keyword>
<reference evidence="2" key="1">
    <citation type="submission" date="2020-10" db="EMBL/GenBank/DDBJ databases">
        <authorList>
            <person name="Gilroy R."/>
        </authorList>
    </citation>
    <scope>NUCLEOTIDE SEQUENCE</scope>
    <source>
        <strain evidence="2">ChiHcec3-6078</strain>
    </source>
</reference>
<comment type="caution">
    <text evidence="2">The sequence shown here is derived from an EMBL/GenBank/DDBJ whole genome shotgun (WGS) entry which is preliminary data.</text>
</comment>
<reference evidence="2" key="2">
    <citation type="journal article" date="2021" name="PeerJ">
        <title>Extensive microbial diversity within the chicken gut microbiome revealed by metagenomics and culture.</title>
        <authorList>
            <person name="Gilroy R."/>
            <person name="Ravi A."/>
            <person name="Getino M."/>
            <person name="Pursley I."/>
            <person name="Horton D.L."/>
            <person name="Alikhan N.F."/>
            <person name="Baker D."/>
            <person name="Gharbi K."/>
            <person name="Hall N."/>
            <person name="Watson M."/>
            <person name="Adriaenssens E.M."/>
            <person name="Foster-Nyarko E."/>
            <person name="Jarju S."/>
            <person name="Secka A."/>
            <person name="Antonio M."/>
            <person name="Oren A."/>
            <person name="Chaudhuri R.R."/>
            <person name="La Ragione R."/>
            <person name="Hildebrand F."/>
            <person name="Pallen M.J."/>
        </authorList>
    </citation>
    <scope>NUCLEOTIDE SEQUENCE</scope>
    <source>
        <strain evidence="2">ChiHcec3-6078</strain>
    </source>
</reference>
<dbReference type="AlphaFoldDB" id="A0A9D1I0Y1"/>
<gene>
    <name evidence="2" type="ORF">IAC50_07060</name>
</gene>
<keyword evidence="1" id="KW-0472">Membrane</keyword>
<dbReference type="Proteomes" id="UP000824090">
    <property type="component" value="Unassembled WGS sequence"/>
</dbReference>
<dbReference type="EMBL" id="DVMP01000131">
    <property type="protein sequence ID" value="HIU26233.1"/>
    <property type="molecule type" value="Genomic_DNA"/>
</dbReference>
<evidence type="ECO:0000313" key="2">
    <source>
        <dbReference type="EMBL" id="HIU26233.1"/>
    </source>
</evidence>
<keyword evidence="1" id="KW-1133">Transmembrane helix</keyword>